<dbReference type="Proteomes" id="UP000006911">
    <property type="component" value="Unassembled WGS sequence"/>
</dbReference>
<dbReference type="AlphaFoldDB" id="D5GGV9"/>
<dbReference type="HOGENOM" id="CLU_1448718_0_0_1"/>
<organism evidence="2 3">
    <name type="scientific">Tuber melanosporum (strain Mel28)</name>
    <name type="common">Perigord black truffle</name>
    <dbReference type="NCBI Taxonomy" id="656061"/>
    <lineage>
        <taxon>Eukaryota</taxon>
        <taxon>Fungi</taxon>
        <taxon>Dikarya</taxon>
        <taxon>Ascomycota</taxon>
        <taxon>Pezizomycotina</taxon>
        <taxon>Pezizomycetes</taxon>
        <taxon>Pezizales</taxon>
        <taxon>Tuberaceae</taxon>
        <taxon>Tuber</taxon>
    </lineage>
</organism>
<protein>
    <submittedName>
        <fullName evidence="2">(Perigord truffle) hypothetical protein</fullName>
    </submittedName>
</protein>
<dbReference type="InParanoid" id="D5GGV9"/>
<dbReference type="KEGG" id="tml:GSTUM_00002055001"/>
<gene>
    <name evidence="2" type="ORF">GSTUM_00002055001</name>
</gene>
<dbReference type="EMBL" id="FN430277">
    <property type="protein sequence ID" value="CAZ83752.1"/>
    <property type="molecule type" value="Genomic_DNA"/>
</dbReference>
<sequence length="187" mass="19325">MGKIKVKIGAPRQPPWTRTTSEDKPPVLPPLSIGPSHLSTASIAPSSTSTSSPETTSTSTSASTSTSTNTTTTTPPTSIPSSSTATIPAAPIEEPPSTSVSATTKANAEHEVKGKGKEGAEEGEEGEGSCEPCTHSVNSRIEWGDGLAPGEKRGRASGGGAWPKRRGFWRRVFGRERDIKGKGVAGM</sequence>
<evidence type="ECO:0000256" key="1">
    <source>
        <dbReference type="SAM" id="MobiDB-lite"/>
    </source>
</evidence>
<feature type="region of interest" description="Disordered" evidence="1">
    <location>
        <begin position="1"/>
        <end position="164"/>
    </location>
</feature>
<keyword evidence="3" id="KW-1185">Reference proteome</keyword>
<proteinExistence type="predicted"/>
<name>D5GGV9_TUBMM</name>
<feature type="compositionally biased region" description="Basic and acidic residues" evidence="1">
    <location>
        <begin position="107"/>
        <end position="120"/>
    </location>
</feature>
<evidence type="ECO:0000313" key="3">
    <source>
        <dbReference type="Proteomes" id="UP000006911"/>
    </source>
</evidence>
<feature type="compositionally biased region" description="Low complexity" evidence="1">
    <location>
        <begin position="39"/>
        <end position="99"/>
    </location>
</feature>
<accession>D5GGV9</accession>
<dbReference type="RefSeq" id="XP_002839561.1">
    <property type="nucleotide sequence ID" value="XM_002839515.1"/>
</dbReference>
<dbReference type="GeneID" id="9181723"/>
<reference evidence="2" key="1">
    <citation type="journal article" date="2010" name="Nature">
        <title>Perigord black truffle genome uncovers evolutionary origins and mechanisms of symbiosis.</title>
        <authorList>
            <person name="Martin F."/>
            <person name="Kohler A."/>
            <person name="Murat C."/>
            <person name="Balestrini R."/>
            <person name="Coutinho P.M."/>
            <person name="Jaillon O."/>
            <person name="Montanini B."/>
            <person name="Morin E."/>
            <person name="Noel B."/>
            <person name="Percudani R."/>
            <person name="Porcel B."/>
            <person name="Rubini A."/>
            <person name="Amicucci A."/>
            <person name="Amselem J."/>
            <person name="Anthouard V."/>
            <person name="Arcioni S."/>
            <person name="Artiguenave F."/>
            <person name="Aury J.M."/>
            <person name="Ballario P."/>
            <person name="Bolchi A."/>
            <person name="Brenna A."/>
            <person name="Brun A."/>
            <person name="Buee M."/>
            <person name="Cantarel B."/>
            <person name="Chevalier G."/>
            <person name="Couloux A."/>
            <person name="Da Silva C."/>
            <person name="Denoeud F."/>
            <person name="Duplessis S."/>
            <person name="Ghignone S."/>
            <person name="Hilselberger B."/>
            <person name="Iotti M."/>
            <person name="Marcais B."/>
            <person name="Mello A."/>
            <person name="Miranda M."/>
            <person name="Pacioni G."/>
            <person name="Quesneville H."/>
            <person name="Riccioni C."/>
            <person name="Ruotolo R."/>
            <person name="Splivallo R."/>
            <person name="Stocchi V."/>
            <person name="Tisserant E."/>
            <person name="Viscomi A.R."/>
            <person name="Zambonelli A."/>
            <person name="Zampieri E."/>
            <person name="Henrissat B."/>
            <person name="Lebrun M.H."/>
            <person name="Paolocci F."/>
            <person name="Bonfante P."/>
            <person name="Ottonello S."/>
            <person name="Wincker P."/>
        </authorList>
    </citation>
    <scope>NUCLEOTIDE SEQUENCE [LARGE SCALE GENOMIC DNA]</scope>
    <source>
        <strain evidence="2">Mel28</strain>
    </source>
</reference>
<evidence type="ECO:0000313" key="2">
    <source>
        <dbReference type="EMBL" id="CAZ83752.1"/>
    </source>
</evidence>